<evidence type="ECO:0000256" key="1">
    <source>
        <dbReference type="SAM" id="Phobius"/>
    </source>
</evidence>
<gene>
    <name evidence="2" type="ORF">GECvBN5_gp176</name>
</gene>
<feature type="transmembrane region" description="Helical" evidence="1">
    <location>
        <begin position="12"/>
        <end position="31"/>
    </location>
</feature>
<protein>
    <submittedName>
        <fullName evidence="2">Uncharacterized protein</fullName>
    </submittedName>
</protein>
<dbReference type="EMBL" id="MW006479">
    <property type="protein sequence ID" value="QPI15192.1"/>
    <property type="molecule type" value="Genomic_DNA"/>
</dbReference>
<keyword evidence="1" id="KW-0472">Membrane</keyword>
<organism evidence="2 3">
    <name type="scientific">Salmonella phage GEC_vB_N5</name>
    <dbReference type="NCBI Taxonomy" id="2777378"/>
    <lineage>
        <taxon>Viruses</taxon>
        <taxon>Duplodnaviria</taxon>
        <taxon>Heunggongvirae</taxon>
        <taxon>Uroviricota</taxon>
        <taxon>Caudoviricetes</taxon>
        <taxon>Demerecviridae</taxon>
        <taxon>Markadamsvirinae</taxon>
        <taxon>Tequintavirus</taxon>
        <taxon>Tequintavirus N5</taxon>
    </lineage>
</organism>
<dbReference type="Proteomes" id="UP000594606">
    <property type="component" value="Segment"/>
</dbReference>
<keyword evidence="3" id="KW-1185">Reference proteome</keyword>
<reference evidence="2 3" key="1">
    <citation type="submission" date="2020-09" db="EMBL/GenBank/DDBJ databases">
        <authorList>
            <person name="Makalatia K."/>
            <person name="Wagemans J."/>
        </authorList>
    </citation>
    <scope>NUCLEOTIDE SEQUENCE [LARGE SCALE GENOMIC DNA]</scope>
</reference>
<name>A0A7S9XCT4_9CAUD</name>
<sequence>MLWNTRFSVIEGYCFTTNCSSLAIILFVPMIY</sequence>
<evidence type="ECO:0000313" key="3">
    <source>
        <dbReference type="Proteomes" id="UP000594606"/>
    </source>
</evidence>
<accession>A0A7S9XCT4</accession>
<keyword evidence="1" id="KW-1133">Transmembrane helix</keyword>
<evidence type="ECO:0000313" key="2">
    <source>
        <dbReference type="EMBL" id="QPI15192.1"/>
    </source>
</evidence>
<keyword evidence="1" id="KW-0812">Transmembrane</keyword>
<proteinExistence type="predicted"/>